<name>A0AAJ2UKH3_9ACTN</name>
<dbReference type="Pfam" id="PF10105">
    <property type="entry name" value="DUF2344"/>
    <property type="match status" value="1"/>
</dbReference>
<proteinExistence type="predicted"/>
<gene>
    <name evidence="3" type="ORF">PV367_08595</name>
</gene>
<accession>A0AAJ2UKH3</accession>
<dbReference type="NCBIfam" id="TIGR03936">
    <property type="entry name" value="sam_1_link_chp"/>
    <property type="match status" value="1"/>
</dbReference>
<organism evidence="3 4">
    <name type="scientific">Streptomyces europaeiscabiei</name>
    <dbReference type="NCBI Taxonomy" id="146819"/>
    <lineage>
        <taxon>Bacteria</taxon>
        <taxon>Bacillati</taxon>
        <taxon>Actinomycetota</taxon>
        <taxon>Actinomycetes</taxon>
        <taxon>Kitasatosporales</taxon>
        <taxon>Streptomycetaceae</taxon>
        <taxon>Streptomyces</taxon>
    </lineage>
</organism>
<feature type="compositionally biased region" description="Low complexity" evidence="1">
    <location>
        <begin position="268"/>
        <end position="289"/>
    </location>
</feature>
<evidence type="ECO:0000313" key="3">
    <source>
        <dbReference type="EMBL" id="MDX3129855.1"/>
    </source>
</evidence>
<feature type="region of interest" description="Disordered" evidence="1">
    <location>
        <begin position="159"/>
        <end position="197"/>
    </location>
</feature>
<evidence type="ECO:0000256" key="1">
    <source>
        <dbReference type="SAM" id="MobiDB-lite"/>
    </source>
</evidence>
<feature type="compositionally biased region" description="Low complexity" evidence="1">
    <location>
        <begin position="183"/>
        <end position="197"/>
    </location>
</feature>
<dbReference type="AlphaFoldDB" id="A0AAJ2UKH3"/>
<feature type="domain" description="DUF2344" evidence="2">
    <location>
        <begin position="3"/>
        <end position="219"/>
    </location>
</feature>
<dbReference type="RefSeq" id="WP_037703063.1">
    <property type="nucleotide sequence ID" value="NZ_CP109154.1"/>
</dbReference>
<dbReference type="EMBL" id="JARAWN010000035">
    <property type="protein sequence ID" value="MDX3129855.1"/>
    <property type="molecule type" value="Genomic_DNA"/>
</dbReference>
<protein>
    <submittedName>
        <fullName evidence="3">TIGR03936 family radical SAM-associated protein</fullName>
    </submittedName>
</protein>
<dbReference type="InterPro" id="IPR018768">
    <property type="entry name" value="DUF2344"/>
</dbReference>
<reference evidence="3" key="1">
    <citation type="journal article" date="2023" name="Microb. Genom.">
        <title>Mesoterricola silvestris gen. nov., sp. nov., Mesoterricola sediminis sp. nov., Geothrix oryzae sp. nov., Geothrix edaphica sp. nov., Geothrix rubra sp. nov., and Geothrix limicola sp. nov., six novel members of Acidobacteriota isolated from soils.</title>
        <authorList>
            <person name="Weisberg A.J."/>
            <person name="Pearce E."/>
            <person name="Kramer C.G."/>
            <person name="Chang J.H."/>
            <person name="Clarke C.R."/>
        </authorList>
    </citation>
    <scope>NUCLEOTIDE SEQUENCE</scope>
    <source>
        <strain evidence="3">ND06-05F</strain>
    </source>
</reference>
<evidence type="ECO:0000259" key="2">
    <source>
        <dbReference type="Pfam" id="PF10105"/>
    </source>
</evidence>
<feature type="region of interest" description="Disordered" evidence="1">
    <location>
        <begin position="256"/>
        <end position="289"/>
    </location>
</feature>
<dbReference type="Proteomes" id="UP001273589">
    <property type="component" value="Unassembled WGS sequence"/>
</dbReference>
<sequence length="289" mass="30229">MQRIRLRYTKRGRLRFTSHRDFQRAFERALRRAEVPMAYSAGFTPHPKVSYANAAPTGTGSEAEYLEIALTDARDPEKLRILLDESLPTGLDIVDAVEARTSGLADRLTASVWELRLDGVDPADAARAVEAFKAADLVEVQRRAKNGVRTFDARAAVVDLDSRDGRDGSDGPDGSETSGPQPAASVGSTGAAGAAPLAGPTDQPCAILRLVVRHVTPAVRPDDVLSGLRAVADLAPPVPAAVTRLAQGLFDAESGTVTDPLAPDREAAPALSTAEPAAAAKASAPVGPA</sequence>
<evidence type="ECO:0000313" key="4">
    <source>
        <dbReference type="Proteomes" id="UP001273589"/>
    </source>
</evidence>
<feature type="compositionally biased region" description="Basic and acidic residues" evidence="1">
    <location>
        <begin position="160"/>
        <end position="169"/>
    </location>
</feature>
<comment type="caution">
    <text evidence="3">The sequence shown here is derived from an EMBL/GenBank/DDBJ whole genome shotgun (WGS) entry which is preliminary data.</text>
</comment>